<gene>
    <name evidence="1" type="ORF">JY651_07845</name>
</gene>
<keyword evidence="2" id="KW-1185">Reference proteome</keyword>
<evidence type="ECO:0008006" key="3">
    <source>
        <dbReference type="Google" id="ProtNLM"/>
    </source>
</evidence>
<accession>A0ABX7P302</accession>
<proteinExistence type="predicted"/>
<dbReference type="EMBL" id="CP071090">
    <property type="protein sequence ID" value="QSQ24842.1"/>
    <property type="molecule type" value="Genomic_DNA"/>
</dbReference>
<evidence type="ECO:0000313" key="2">
    <source>
        <dbReference type="Proteomes" id="UP000662747"/>
    </source>
</evidence>
<reference evidence="1 2" key="1">
    <citation type="submission" date="2021-02" db="EMBL/GenBank/DDBJ databases">
        <title>De Novo genome assembly of isolated myxobacteria.</title>
        <authorList>
            <person name="Stevens D.C."/>
        </authorList>
    </citation>
    <scope>NUCLEOTIDE SEQUENCE [LARGE SCALE GENOMIC DNA]</scope>
    <source>
        <strain evidence="2">SCPEA02</strain>
    </source>
</reference>
<organism evidence="1 2">
    <name type="scientific">Pyxidicoccus parkwayensis</name>
    <dbReference type="NCBI Taxonomy" id="2813578"/>
    <lineage>
        <taxon>Bacteria</taxon>
        <taxon>Pseudomonadati</taxon>
        <taxon>Myxococcota</taxon>
        <taxon>Myxococcia</taxon>
        <taxon>Myxococcales</taxon>
        <taxon>Cystobacterineae</taxon>
        <taxon>Myxococcaceae</taxon>
        <taxon>Pyxidicoccus</taxon>
    </lineage>
</organism>
<dbReference type="RefSeq" id="WP_206726403.1">
    <property type="nucleotide sequence ID" value="NZ_CP071090.1"/>
</dbReference>
<evidence type="ECO:0000313" key="1">
    <source>
        <dbReference type="EMBL" id="QSQ24842.1"/>
    </source>
</evidence>
<name>A0ABX7P302_9BACT</name>
<protein>
    <recommendedName>
        <fullName evidence="3">DUF3892 domain-containing protein</fullName>
    </recommendedName>
</protein>
<sequence length="91" mass="10000">MDYLITGTRNNMAGTRIEYYEVRAIVENKAAAPSLWSMPQVAAAILNGNSFTTATWSPLNKAWLHGALVEVTLRSHSDGTLIDNLNKLPKV</sequence>
<dbReference type="Proteomes" id="UP000662747">
    <property type="component" value="Chromosome"/>
</dbReference>